<feature type="signal peptide" evidence="1">
    <location>
        <begin position="1"/>
        <end position="19"/>
    </location>
</feature>
<keyword evidence="2" id="KW-1185">Reference proteome</keyword>
<organism evidence="2 3">
    <name type="scientific">Plectus sambesii</name>
    <dbReference type="NCBI Taxonomy" id="2011161"/>
    <lineage>
        <taxon>Eukaryota</taxon>
        <taxon>Metazoa</taxon>
        <taxon>Ecdysozoa</taxon>
        <taxon>Nematoda</taxon>
        <taxon>Chromadorea</taxon>
        <taxon>Plectida</taxon>
        <taxon>Plectina</taxon>
        <taxon>Plectoidea</taxon>
        <taxon>Plectidae</taxon>
        <taxon>Plectus</taxon>
    </lineage>
</organism>
<keyword evidence="1" id="KW-0732">Signal</keyword>
<name>A0A914WD22_9BILA</name>
<dbReference type="AlphaFoldDB" id="A0A914WD22"/>
<protein>
    <submittedName>
        <fullName evidence="3">RAP domain-containing protein</fullName>
    </submittedName>
</protein>
<evidence type="ECO:0000313" key="2">
    <source>
        <dbReference type="Proteomes" id="UP000887566"/>
    </source>
</evidence>
<evidence type="ECO:0000256" key="1">
    <source>
        <dbReference type="SAM" id="SignalP"/>
    </source>
</evidence>
<accession>A0A914WD22</accession>
<reference evidence="3" key="1">
    <citation type="submission" date="2022-11" db="UniProtKB">
        <authorList>
            <consortium name="WormBaseParasite"/>
        </authorList>
    </citation>
    <scope>IDENTIFICATION</scope>
</reference>
<dbReference type="WBParaSite" id="PSAMB.scaffold3580size17727.g21906.t1">
    <property type="protein sequence ID" value="PSAMB.scaffold3580size17727.g21906.t1"/>
    <property type="gene ID" value="PSAMB.scaffold3580size17727.g21906"/>
</dbReference>
<evidence type="ECO:0000313" key="3">
    <source>
        <dbReference type="WBParaSite" id="PSAMB.scaffold3580size17727.g21906.t1"/>
    </source>
</evidence>
<feature type="chain" id="PRO_5038069423" evidence="1">
    <location>
        <begin position="20"/>
        <end position="672"/>
    </location>
</feature>
<proteinExistence type="predicted"/>
<sequence length="672" mass="77208">MRPALSCLIRLVVARRLSARRLLLSKCPLAGSATISKLRALCNSTDNGSYNFSTSAANVHEMHAEVVRGVAERLRKDKSWVPTEVSERQRLHQSAFAVFAFLPAVRHSSFVDALTVTARWNLNLTNKMKTDIAQYIVNNVDSIPTEAFFEIVHCLGHIGLFLSENVLRRIAARGKQLMVFAETQDLVYYIWFWSKQSVSVEAYAPGTMKEWYALSLQEMNFLTIAQASLMLLSLMRCTPCAVPPLPWWEEFVARVLSFKELDFRHAANLLWSAAKLVENSSQSFRHPALTRHLSTQFVSRIESCNAIELHMGLQALVSLKLNPRYLRYDFWERFAALFERKKLVETIDVDIMGCILQHCRELHGSFRSLPSVVWDHVIRFDLRQADLRSASYLLFQVAKCRIRLTEEFVDQSEKALTAHLLDSGNDIKWMAYAVLALALLRRPVGPKVWQSLYDVLEASNGSIYEGDFYLLDICILVNDLVLKKPVPPELIKLLLSKWDRVTRLNIPTALLRMRLIYGQRYFPPDVWHLSGTKEFRRSTVEYLTQKHKETETNFDMHHVERAMFDALRRYFPNRPVRAQVLIATIGAVVDFIIDFERHPSLVVQLDGIFHFTLLPNGRSTGQRDVLTDLNTELLKRAGYCVERISASDWASKPDEIMRALRSEYGLVDEKII</sequence>
<dbReference type="Proteomes" id="UP000887566">
    <property type="component" value="Unplaced"/>
</dbReference>